<dbReference type="PANTHER" id="PTHR13696:SF99">
    <property type="entry name" value="COBYRINIC ACID AC-DIAMIDE SYNTHASE"/>
    <property type="match status" value="1"/>
</dbReference>
<dbReference type="Pfam" id="PF13614">
    <property type="entry name" value="AAA_31"/>
    <property type="match status" value="1"/>
</dbReference>
<feature type="domain" description="AAA" evidence="1">
    <location>
        <begin position="5"/>
        <end position="204"/>
    </location>
</feature>
<dbReference type="PANTHER" id="PTHR13696">
    <property type="entry name" value="P-LOOP CONTAINING NUCLEOSIDE TRIPHOSPHATE HYDROLASE"/>
    <property type="match status" value="1"/>
</dbReference>
<accession>A0A251XBN8</accession>
<sequence>MTIPVLSVFNNKGGVGKTTLVYHLAWMFHELDINILAVDIDPQCNLTVMFLEEERLLNIWNAPEGKITTLFRSIEPLMNVGDIQPVELEQITQKLYLLAGELSLSTFEDELSENWPKSMDDKNLERPFKILTAFWQVIQNAAQSVNAKLIIADVGPNLGAINRSALIASDYVLIPLGADLFSLQGLRNLGPTLQHWRKSWKKRIDNWEKATIPLPKGEMQPIGYVAQQHGTRISRPVKAYNRWLNQIPNEYRINILKEQRDNSLEIENDPYCLAQLKHYRSLIPLAQEARKPIFSLKPADGAIGSHALSAQEAYIDFAQLAKKMLQNIGIT</sequence>
<dbReference type="SUPFAM" id="SSF52540">
    <property type="entry name" value="P-loop containing nucleoside triphosphate hydrolases"/>
    <property type="match status" value="1"/>
</dbReference>
<dbReference type="RefSeq" id="WP_086486928.1">
    <property type="nucleotide sequence ID" value="NZ_MSLT01000006.1"/>
</dbReference>
<organism evidence="2 3">
    <name type="scientific">Thioflexithrix psekupsensis</name>
    <dbReference type="NCBI Taxonomy" id="1570016"/>
    <lineage>
        <taxon>Bacteria</taxon>
        <taxon>Pseudomonadati</taxon>
        <taxon>Pseudomonadota</taxon>
        <taxon>Gammaproteobacteria</taxon>
        <taxon>Thiotrichales</taxon>
        <taxon>Thioflexithrix</taxon>
    </lineage>
</organism>
<evidence type="ECO:0000313" key="2">
    <source>
        <dbReference type="EMBL" id="OUD15335.1"/>
    </source>
</evidence>
<dbReference type="InterPro" id="IPR027417">
    <property type="entry name" value="P-loop_NTPase"/>
</dbReference>
<protein>
    <submittedName>
        <fullName evidence="2">Chromosome partitioning protein</fullName>
    </submittedName>
</protein>
<dbReference type="OrthoDB" id="69313at2"/>
<keyword evidence="3" id="KW-1185">Reference proteome</keyword>
<reference evidence="2 3" key="1">
    <citation type="submission" date="2016-12" db="EMBL/GenBank/DDBJ databases">
        <title>Thioflexothrix psekupsii D3 genome sequencing and assembly.</title>
        <authorList>
            <person name="Fomenkov A."/>
            <person name="Vincze T."/>
            <person name="Grabovich M."/>
            <person name="Anton B.P."/>
            <person name="Dubinina G."/>
            <person name="Orlova M."/>
            <person name="Belousova E."/>
            <person name="Roberts R.J."/>
        </authorList>
    </citation>
    <scope>NUCLEOTIDE SEQUENCE [LARGE SCALE GENOMIC DNA]</scope>
    <source>
        <strain evidence="2">D3</strain>
    </source>
</reference>
<evidence type="ECO:0000259" key="1">
    <source>
        <dbReference type="Pfam" id="PF13614"/>
    </source>
</evidence>
<proteinExistence type="predicted"/>
<dbReference type="InterPro" id="IPR025669">
    <property type="entry name" value="AAA_dom"/>
</dbReference>
<dbReference type="EMBL" id="MSLT01000006">
    <property type="protein sequence ID" value="OUD15335.1"/>
    <property type="molecule type" value="Genomic_DNA"/>
</dbReference>
<gene>
    <name evidence="2" type="ORF">TPSD3_02055</name>
</gene>
<comment type="caution">
    <text evidence="2">The sequence shown here is derived from an EMBL/GenBank/DDBJ whole genome shotgun (WGS) entry which is preliminary data.</text>
</comment>
<evidence type="ECO:0000313" key="3">
    <source>
        <dbReference type="Proteomes" id="UP000194798"/>
    </source>
</evidence>
<dbReference type="CDD" id="cd02042">
    <property type="entry name" value="ParAB_family"/>
    <property type="match status" value="1"/>
</dbReference>
<dbReference type="Gene3D" id="3.40.50.300">
    <property type="entry name" value="P-loop containing nucleotide triphosphate hydrolases"/>
    <property type="match status" value="1"/>
</dbReference>
<dbReference type="Proteomes" id="UP000194798">
    <property type="component" value="Unassembled WGS sequence"/>
</dbReference>
<dbReference type="AlphaFoldDB" id="A0A251XBN8"/>
<dbReference type="InterPro" id="IPR050678">
    <property type="entry name" value="DNA_Partitioning_ATPase"/>
</dbReference>
<name>A0A251XBN8_9GAMM</name>